<feature type="transmembrane region" description="Helical" evidence="1">
    <location>
        <begin position="285"/>
        <end position="304"/>
    </location>
</feature>
<evidence type="ECO:0000313" key="3">
    <source>
        <dbReference type="Proteomes" id="UP000294834"/>
    </source>
</evidence>
<proteinExistence type="predicted"/>
<dbReference type="Pfam" id="PF14897">
    <property type="entry name" value="EpsG"/>
    <property type="match status" value="1"/>
</dbReference>
<dbReference type="InterPro" id="IPR049458">
    <property type="entry name" value="EpsG-like"/>
</dbReference>
<evidence type="ECO:0000256" key="1">
    <source>
        <dbReference type="SAM" id="Phobius"/>
    </source>
</evidence>
<feature type="transmembrane region" description="Helical" evidence="1">
    <location>
        <begin position="44"/>
        <end position="62"/>
    </location>
</feature>
<feature type="transmembrane region" description="Helical" evidence="1">
    <location>
        <begin position="339"/>
        <end position="355"/>
    </location>
</feature>
<sequence>MNILYSQSHLSLNYKVVFSILFILNPTVASLLILFFLSGKSCKVNHVFLGMILSAYVSLINVTKVPVNDLESYLEYFSAAGDMPLYEYLFYWNKYKAGVESLKEPAYAVFSYFSYHILGGNQKAFVFLFSFLIYNLYFLSLYKVCRFLKLNTTQIVVSILFLFFNPVLFSLSVHLFRQVLAGAILFYILVACFFYSKVKYWLIFMIPLIHSTTFFFIPMMFLFRFMNPYMNKKSIIIMLLFVIILSNYQSIASLLLTFISGKIVFLDYILSRASEDTRYELGKLPIHQIGILLFIVVAIIVLNLKRVKYNDGLYKFYNVFVFLSVFILLNLRQDELSNRFYVFIWLFLPYFVIPFSKNISLAMLKSLIVIMWIVFFIYINITPFYIYRAAPYLLSDSVFDYLLF</sequence>
<feature type="transmembrane region" description="Helical" evidence="1">
    <location>
        <begin position="367"/>
        <end position="387"/>
    </location>
</feature>
<dbReference type="AlphaFoldDB" id="A0AAX2R6F9"/>
<feature type="transmembrane region" description="Helical" evidence="1">
    <location>
        <begin position="124"/>
        <end position="142"/>
    </location>
</feature>
<feature type="transmembrane region" description="Helical" evidence="1">
    <location>
        <begin position="12"/>
        <end position="38"/>
    </location>
</feature>
<keyword evidence="1" id="KW-0812">Transmembrane</keyword>
<feature type="transmembrane region" description="Helical" evidence="1">
    <location>
        <begin position="316"/>
        <end position="333"/>
    </location>
</feature>
<feature type="transmembrane region" description="Helical" evidence="1">
    <location>
        <begin position="154"/>
        <end position="172"/>
    </location>
</feature>
<dbReference type="EMBL" id="SLTX01000001">
    <property type="protein sequence ID" value="TDB08590.1"/>
    <property type="molecule type" value="Genomic_DNA"/>
</dbReference>
<dbReference type="RefSeq" id="WP_134770253.1">
    <property type="nucleotide sequence ID" value="NZ_CP046427.1"/>
</dbReference>
<comment type="caution">
    <text evidence="2">The sequence shown here is derived from an EMBL/GenBank/DDBJ whole genome shotgun (WGS) entry which is preliminary data.</text>
</comment>
<feature type="transmembrane region" description="Helical" evidence="1">
    <location>
        <begin position="179"/>
        <end position="196"/>
    </location>
</feature>
<accession>A0AAX2R6F9</accession>
<name>A0AAX2R6F9_9BACT</name>
<reference evidence="2 3" key="1">
    <citation type="journal article" date="2019" name="Nat. Microbiol.">
        <title>Genomic variation and strain-specific functional adaptation in the human gut microbiome during early life.</title>
        <authorList>
            <person name="Vatanen T."/>
            <person name="Plichta D.R."/>
            <person name="Somani J."/>
            <person name="Munch P.C."/>
            <person name="Arthur T.D."/>
            <person name="Hall A.B."/>
            <person name="Rudolf S."/>
            <person name="Oakeley E.J."/>
            <person name="Ke X."/>
            <person name="Young R.A."/>
            <person name="Haiser H.J."/>
            <person name="Kolde R."/>
            <person name="Yassour M."/>
            <person name="Luopajarvi K."/>
            <person name="Siljander H."/>
            <person name="Virtanen S.M."/>
            <person name="Ilonen J."/>
            <person name="Uibo R."/>
            <person name="Tillmann V."/>
            <person name="Mokurov S."/>
            <person name="Dorshakova N."/>
            <person name="Porter J.A."/>
            <person name="McHardy A.C."/>
            <person name="Lahdesmaki H."/>
            <person name="Vlamakis H."/>
            <person name="Huttenhower C."/>
            <person name="Knip M."/>
            <person name="Xavier R.J."/>
        </authorList>
    </citation>
    <scope>NUCLEOTIDE SEQUENCE [LARGE SCALE GENOMIC DNA]</scope>
    <source>
        <strain evidence="2 3">RJX1052</strain>
    </source>
</reference>
<organism evidence="2 3">
    <name type="scientific">Phocaeicola dorei</name>
    <dbReference type="NCBI Taxonomy" id="357276"/>
    <lineage>
        <taxon>Bacteria</taxon>
        <taxon>Pseudomonadati</taxon>
        <taxon>Bacteroidota</taxon>
        <taxon>Bacteroidia</taxon>
        <taxon>Bacteroidales</taxon>
        <taxon>Bacteroidaceae</taxon>
        <taxon>Phocaeicola</taxon>
    </lineage>
</organism>
<gene>
    <name evidence="2" type="ORF">E1J06_15055</name>
</gene>
<protein>
    <submittedName>
        <fullName evidence="2">EpsG family protein</fullName>
    </submittedName>
</protein>
<keyword evidence="1" id="KW-0472">Membrane</keyword>
<feature type="transmembrane region" description="Helical" evidence="1">
    <location>
        <begin position="235"/>
        <end position="265"/>
    </location>
</feature>
<feature type="transmembrane region" description="Helical" evidence="1">
    <location>
        <begin position="202"/>
        <end position="223"/>
    </location>
</feature>
<dbReference type="Proteomes" id="UP000294834">
    <property type="component" value="Unassembled WGS sequence"/>
</dbReference>
<keyword evidence="1" id="KW-1133">Transmembrane helix</keyword>
<evidence type="ECO:0000313" key="2">
    <source>
        <dbReference type="EMBL" id="TDB08590.1"/>
    </source>
</evidence>